<organism evidence="2 3">
    <name type="scientific">Myxococcus llanfairpwllgwyngyllgogerychwyrndrobwllllantysiliogogogochensis</name>
    <dbReference type="NCBI Taxonomy" id="2590453"/>
    <lineage>
        <taxon>Bacteria</taxon>
        <taxon>Pseudomonadati</taxon>
        <taxon>Myxococcota</taxon>
        <taxon>Myxococcia</taxon>
        <taxon>Myxococcales</taxon>
        <taxon>Cystobacterineae</taxon>
        <taxon>Myxococcaceae</taxon>
        <taxon>Myxococcus</taxon>
    </lineage>
</organism>
<dbReference type="RefSeq" id="WP_141648657.1">
    <property type="nucleotide sequence ID" value="NZ_VIFM01000336.1"/>
</dbReference>
<sequence length="283" mass="30165">MSLRPVVLLFAVCVSTAALAQPSEDLRDVMSARAYGMGGAYRALGLGTEAILGNPAAMALYPAYRVEGTAAWDHRIKEGVLGVSVIDGATSKLAMGMDYHWVSLGRGGARTTAHLSSLGVGFPLTPGILIGAAARYLRMSGMDRYANSVTVDTGLLFRLSQSLVAGVSGHNLINTNNVELTRYYTGHLGINSGMLTVAGDVRADFETNDKTTLTYSGGLEYILGMQVPLRAGYSYDGFTRTSRLSTGLGFMTETGGGLDLAYRYEMGGEKSRMLALTIRMQMN</sequence>
<proteinExistence type="predicted"/>
<protein>
    <recommendedName>
        <fullName evidence="4">PorV/PorQ family protein</fullName>
    </recommendedName>
</protein>
<comment type="caution">
    <text evidence="2">The sequence shown here is derived from an EMBL/GenBank/DDBJ whole genome shotgun (WGS) entry which is preliminary data.</text>
</comment>
<dbReference type="Gene3D" id="2.40.160.60">
    <property type="entry name" value="Outer membrane protein transport protein (OMPP1/FadL/TodX)"/>
    <property type="match status" value="1"/>
</dbReference>
<evidence type="ECO:0000313" key="2">
    <source>
        <dbReference type="EMBL" id="TQF09525.1"/>
    </source>
</evidence>
<keyword evidence="3" id="KW-1185">Reference proteome</keyword>
<dbReference type="SUPFAM" id="SSF56935">
    <property type="entry name" value="Porins"/>
    <property type="match status" value="1"/>
</dbReference>
<keyword evidence="1" id="KW-0732">Signal</keyword>
<gene>
    <name evidence="2" type="ORF">FJV41_44190</name>
</gene>
<evidence type="ECO:0000256" key="1">
    <source>
        <dbReference type="SAM" id="SignalP"/>
    </source>
</evidence>
<feature type="signal peptide" evidence="1">
    <location>
        <begin position="1"/>
        <end position="20"/>
    </location>
</feature>
<dbReference type="Proteomes" id="UP000315369">
    <property type="component" value="Unassembled WGS sequence"/>
</dbReference>
<feature type="chain" id="PRO_5021978765" description="PorV/PorQ family protein" evidence="1">
    <location>
        <begin position="21"/>
        <end position="283"/>
    </location>
</feature>
<accession>A0A540WKJ2</accession>
<evidence type="ECO:0000313" key="3">
    <source>
        <dbReference type="Proteomes" id="UP000315369"/>
    </source>
</evidence>
<dbReference type="OrthoDB" id="5525309at2"/>
<reference evidence="2 3" key="1">
    <citation type="submission" date="2019-06" db="EMBL/GenBank/DDBJ databases">
        <authorList>
            <person name="Livingstone P."/>
            <person name="Whitworth D."/>
        </authorList>
    </citation>
    <scope>NUCLEOTIDE SEQUENCE [LARGE SCALE GENOMIC DNA]</scope>
    <source>
        <strain evidence="2 3">AM401</strain>
    </source>
</reference>
<name>A0A540WKJ2_9BACT</name>
<dbReference type="AlphaFoldDB" id="A0A540WKJ2"/>
<evidence type="ECO:0008006" key="4">
    <source>
        <dbReference type="Google" id="ProtNLM"/>
    </source>
</evidence>
<dbReference type="EMBL" id="VIFM01000336">
    <property type="protein sequence ID" value="TQF09525.1"/>
    <property type="molecule type" value="Genomic_DNA"/>
</dbReference>